<feature type="compositionally biased region" description="Polar residues" evidence="2">
    <location>
        <begin position="124"/>
        <end position="135"/>
    </location>
</feature>
<accession>A0A250XTA7</accession>
<proteinExistence type="predicted"/>
<feature type="compositionally biased region" description="Basic and acidic residues" evidence="2">
    <location>
        <begin position="103"/>
        <end position="123"/>
    </location>
</feature>
<name>A0A250XTA7_9CHLO</name>
<sequence>MGTKKMAGTPRDYRVQPTSSRRTNSEALVSRTTGKLKAAGEAEERLRHSMQTFGGSNKGGMVRWSSTVKARTEGSEGNQSRAISAQRNKGDMQVLTQSTPFKEVSRGEPNRFMSSDRKPHVQTDRQLSQSMNIPATTARLRPPPIHSRPPKTSTTGPNKHSQGEEASFRQPPVRLTAAAVRQNSPALDSRPAHDAVSEAGTHADWWRPDSTSASVVSYPMTAVTDRGGSVAGTELRLWMERLSQLENAVSDERSKRKQFEEELKKLQSDSMFQVSRGYLTTGKPGINIATIATKKAIEAGRGT</sequence>
<feature type="compositionally biased region" description="Polar residues" evidence="2">
    <location>
        <begin position="150"/>
        <end position="160"/>
    </location>
</feature>
<feature type="coiled-coil region" evidence="1">
    <location>
        <begin position="235"/>
        <end position="269"/>
    </location>
</feature>
<feature type="compositionally biased region" description="Polar residues" evidence="2">
    <location>
        <begin position="64"/>
        <end position="87"/>
    </location>
</feature>
<evidence type="ECO:0000256" key="2">
    <source>
        <dbReference type="SAM" id="MobiDB-lite"/>
    </source>
</evidence>
<evidence type="ECO:0000256" key="1">
    <source>
        <dbReference type="SAM" id="Coils"/>
    </source>
</evidence>
<dbReference type="Proteomes" id="UP000232323">
    <property type="component" value="Unassembled WGS sequence"/>
</dbReference>
<dbReference type="AlphaFoldDB" id="A0A250XTA7"/>
<feature type="compositionally biased region" description="Basic and acidic residues" evidence="2">
    <location>
        <begin position="38"/>
        <end position="47"/>
    </location>
</feature>
<feature type="region of interest" description="Disordered" evidence="2">
    <location>
        <begin position="1"/>
        <end position="209"/>
    </location>
</feature>
<keyword evidence="1" id="KW-0175">Coiled coil</keyword>
<protein>
    <submittedName>
        <fullName evidence="3">Uncharacterized protein</fullName>
    </submittedName>
</protein>
<keyword evidence="4" id="KW-1185">Reference proteome</keyword>
<evidence type="ECO:0000313" key="3">
    <source>
        <dbReference type="EMBL" id="GAX86152.1"/>
    </source>
</evidence>
<reference evidence="3 4" key="1">
    <citation type="submission" date="2017-08" db="EMBL/GenBank/DDBJ databases">
        <title>Acidophilic green algal genome provides insights into adaptation to an acidic environment.</title>
        <authorList>
            <person name="Hirooka S."/>
            <person name="Hirose Y."/>
            <person name="Kanesaki Y."/>
            <person name="Higuchi S."/>
            <person name="Fujiwara T."/>
            <person name="Onuma R."/>
            <person name="Era A."/>
            <person name="Ohbayashi R."/>
            <person name="Uzuka A."/>
            <person name="Nozaki H."/>
            <person name="Yoshikawa H."/>
            <person name="Miyagishima S.Y."/>
        </authorList>
    </citation>
    <scope>NUCLEOTIDE SEQUENCE [LARGE SCALE GENOMIC DNA]</scope>
    <source>
        <strain evidence="3 4">NIES-2499</strain>
    </source>
</reference>
<comment type="caution">
    <text evidence="3">The sequence shown here is derived from an EMBL/GenBank/DDBJ whole genome shotgun (WGS) entry which is preliminary data.</text>
</comment>
<evidence type="ECO:0000313" key="4">
    <source>
        <dbReference type="Proteomes" id="UP000232323"/>
    </source>
</evidence>
<dbReference type="EMBL" id="BEGY01000235">
    <property type="protein sequence ID" value="GAX86152.1"/>
    <property type="molecule type" value="Genomic_DNA"/>
</dbReference>
<feature type="compositionally biased region" description="Polar residues" evidence="2">
    <location>
        <begin position="16"/>
        <end position="33"/>
    </location>
</feature>
<dbReference type="OrthoDB" id="549294at2759"/>
<organism evidence="3 4">
    <name type="scientific">Chlamydomonas eustigma</name>
    <dbReference type="NCBI Taxonomy" id="1157962"/>
    <lineage>
        <taxon>Eukaryota</taxon>
        <taxon>Viridiplantae</taxon>
        <taxon>Chlorophyta</taxon>
        <taxon>core chlorophytes</taxon>
        <taxon>Chlorophyceae</taxon>
        <taxon>CS clade</taxon>
        <taxon>Chlamydomonadales</taxon>
        <taxon>Chlamydomonadaceae</taxon>
        <taxon>Chlamydomonas</taxon>
    </lineage>
</organism>
<gene>
    <name evidence="3" type="ORF">CEUSTIGMA_g13565.t1</name>
</gene>